<evidence type="ECO:0000313" key="1">
    <source>
        <dbReference type="EnsemblPlants" id="TuG1812G0500004600.01.T01.cds359625"/>
    </source>
</evidence>
<organism evidence="1 2">
    <name type="scientific">Triticum urartu</name>
    <name type="common">Red wild einkorn</name>
    <name type="synonym">Crithodium urartu</name>
    <dbReference type="NCBI Taxonomy" id="4572"/>
    <lineage>
        <taxon>Eukaryota</taxon>
        <taxon>Viridiplantae</taxon>
        <taxon>Streptophyta</taxon>
        <taxon>Embryophyta</taxon>
        <taxon>Tracheophyta</taxon>
        <taxon>Spermatophyta</taxon>
        <taxon>Magnoliopsida</taxon>
        <taxon>Liliopsida</taxon>
        <taxon>Poales</taxon>
        <taxon>Poaceae</taxon>
        <taxon>BOP clade</taxon>
        <taxon>Pooideae</taxon>
        <taxon>Triticodae</taxon>
        <taxon>Triticeae</taxon>
        <taxon>Triticinae</taxon>
        <taxon>Triticum</taxon>
    </lineage>
</organism>
<dbReference type="Gramene" id="TuG1812G0500004600.01.T01">
    <property type="protein sequence ID" value="TuG1812G0500004600.01.T01.cds359625"/>
    <property type="gene ID" value="TuG1812G0500004600.01"/>
</dbReference>
<dbReference type="AlphaFoldDB" id="A0A8R7UPU9"/>
<reference evidence="2" key="1">
    <citation type="journal article" date="2013" name="Nature">
        <title>Draft genome of the wheat A-genome progenitor Triticum urartu.</title>
        <authorList>
            <person name="Ling H.Q."/>
            <person name="Zhao S."/>
            <person name="Liu D."/>
            <person name="Wang J."/>
            <person name="Sun H."/>
            <person name="Zhang C."/>
            <person name="Fan H."/>
            <person name="Li D."/>
            <person name="Dong L."/>
            <person name="Tao Y."/>
            <person name="Gao C."/>
            <person name="Wu H."/>
            <person name="Li Y."/>
            <person name="Cui Y."/>
            <person name="Guo X."/>
            <person name="Zheng S."/>
            <person name="Wang B."/>
            <person name="Yu K."/>
            <person name="Liang Q."/>
            <person name="Yang W."/>
            <person name="Lou X."/>
            <person name="Chen J."/>
            <person name="Feng M."/>
            <person name="Jian J."/>
            <person name="Zhang X."/>
            <person name="Luo G."/>
            <person name="Jiang Y."/>
            <person name="Liu J."/>
            <person name="Wang Z."/>
            <person name="Sha Y."/>
            <person name="Zhang B."/>
            <person name="Wu H."/>
            <person name="Tang D."/>
            <person name="Shen Q."/>
            <person name="Xue P."/>
            <person name="Zou S."/>
            <person name="Wang X."/>
            <person name="Liu X."/>
            <person name="Wang F."/>
            <person name="Yang Y."/>
            <person name="An X."/>
            <person name="Dong Z."/>
            <person name="Zhang K."/>
            <person name="Zhang X."/>
            <person name="Luo M.C."/>
            <person name="Dvorak J."/>
            <person name="Tong Y."/>
            <person name="Wang J."/>
            <person name="Yang H."/>
            <person name="Li Z."/>
            <person name="Wang D."/>
            <person name="Zhang A."/>
            <person name="Wang J."/>
        </authorList>
    </citation>
    <scope>NUCLEOTIDE SEQUENCE</scope>
    <source>
        <strain evidence="2">cv. G1812</strain>
    </source>
</reference>
<dbReference type="EnsemblPlants" id="TuG1812G0500004600.01.T01">
    <property type="protein sequence ID" value="TuG1812G0500004600.01.T01.cds359625"/>
    <property type="gene ID" value="TuG1812G0500004600.01"/>
</dbReference>
<dbReference type="Proteomes" id="UP000015106">
    <property type="component" value="Chromosome 5"/>
</dbReference>
<keyword evidence="2" id="KW-1185">Reference proteome</keyword>
<proteinExistence type="predicted"/>
<name>A0A8R7UPU9_TRIUA</name>
<gene>
    <name evidence="1" type="primary">LOC125510942</name>
</gene>
<reference evidence="1" key="3">
    <citation type="submission" date="2022-06" db="UniProtKB">
        <authorList>
            <consortium name="EnsemblPlants"/>
        </authorList>
    </citation>
    <scope>IDENTIFICATION</scope>
</reference>
<accession>A0A8R7UPU9</accession>
<protein>
    <submittedName>
        <fullName evidence="1">Uncharacterized protein</fullName>
    </submittedName>
</protein>
<sequence>MKLRLFPDFLSIYGDEMQSIVEELGDDLVLGDGLFAAGLEEVEGVPLPRRLPNVGLPAPPARPEPVVVGAAAVAEHVALADAHQHAPARQGVQPRRTVHERVDERVVLPGGGRAHDAPQAGQALPRRRVQVVGGHLVGAEEVGVDHEEAVDRGAVGQPLRAHPHRHVVRDVGAGALAAEVEAGEVGVVGEPGLKASGGGGGVGDDPGERVPGVGVGGGDGVLGREAVLDGDDEDAGERGEVVEVGVEGGVEGGAEAEAAAVVVDEDGELGVVGLGGVDAGEVEARGDLGGDDAVAGGDPGGGVGVGGGGDELGAEVALDAVLVDADAGHGLVDDLVVGRGRRGRDGDGGGHRARGRDLGDGATVRWWLGLRAEVEGTCRLCSALVK</sequence>
<reference evidence="1" key="2">
    <citation type="submission" date="2018-03" db="EMBL/GenBank/DDBJ databases">
        <title>The Triticum urartu genome reveals the dynamic nature of wheat genome evolution.</title>
        <authorList>
            <person name="Ling H."/>
            <person name="Ma B."/>
            <person name="Shi X."/>
            <person name="Liu H."/>
            <person name="Dong L."/>
            <person name="Sun H."/>
            <person name="Cao Y."/>
            <person name="Gao Q."/>
            <person name="Zheng S."/>
            <person name="Li Y."/>
            <person name="Yu Y."/>
            <person name="Du H."/>
            <person name="Qi M."/>
            <person name="Li Y."/>
            <person name="Yu H."/>
            <person name="Cui Y."/>
            <person name="Wang N."/>
            <person name="Chen C."/>
            <person name="Wu H."/>
            <person name="Zhao Y."/>
            <person name="Zhang J."/>
            <person name="Li Y."/>
            <person name="Zhou W."/>
            <person name="Zhang B."/>
            <person name="Hu W."/>
            <person name="Eijk M."/>
            <person name="Tang J."/>
            <person name="Witsenboer H."/>
            <person name="Zhao S."/>
            <person name="Li Z."/>
            <person name="Zhang A."/>
            <person name="Wang D."/>
            <person name="Liang C."/>
        </authorList>
    </citation>
    <scope>NUCLEOTIDE SEQUENCE [LARGE SCALE GENOMIC DNA]</scope>
    <source>
        <strain evidence="1">cv. G1812</strain>
    </source>
</reference>
<evidence type="ECO:0000313" key="2">
    <source>
        <dbReference type="Proteomes" id="UP000015106"/>
    </source>
</evidence>